<sequence length="368" mass="41788">MIVRHIPALLLALCPLLSSAFVYADESNASQGDPVAVIDTKLNIKQDEIKKSSSEYDDEVAKLQQMKNEQQRLKREGDALETKRNRAKSDLDKQYSRLLEDPDTDLVTFQKKYQSVWAELKKNQSDNLDNDQAMTEAQMRLSQLKQKVARLKNEYDNLKEAKVEARIKRINAELMETEVLETHYKTTCSTTMTLGECSSQGIYLTKQKAVATFHDRIIDSLTESILAKQNLKNVELNISVKDSQILSSGFQGNNDYYTQIKAQLQARPEVTAGCKLLGVSTRYCLQGKKTYTPKKEKQWANVTIRSDQYQDSVTIDGVSYGSTPVEIVLPHGRHQFTVSKDGYETYNQVITINGNDTVWVKLRPNKDS</sequence>
<evidence type="ECO:0000259" key="4">
    <source>
        <dbReference type="Pfam" id="PF08308"/>
    </source>
</evidence>
<name>A0A1M5VYQ1_9VIBR</name>
<feature type="compositionally biased region" description="Basic and acidic residues" evidence="2">
    <location>
        <begin position="69"/>
        <end position="88"/>
    </location>
</feature>
<evidence type="ECO:0000313" key="5">
    <source>
        <dbReference type="EMBL" id="SHH80318.1"/>
    </source>
</evidence>
<evidence type="ECO:0000256" key="3">
    <source>
        <dbReference type="SAM" id="SignalP"/>
    </source>
</evidence>
<evidence type="ECO:0000256" key="1">
    <source>
        <dbReference type="SAM" id="Coils"/>
    </source>
</evidence>
<keyword evidence="3" id="KW-0732">Signal</keyword>
<dbReference type="EMBL" id="FQXZ01000006">
    <property type="protein sequence ID" value="SHH80318.1"/>
    <property type="molecule type" value="Genomic_DNA"/>
</dbReference>
<dbReference type="OrthoDB" id="5904534at2"/>
<feature type="chain" id="PRO_5012545045" evidence="3">
    <location>
        <begin position="25"/>
        <end position="368"/>
    </location>
</feature>
<feature type="region of interest" description="Disordered" evidence="2">
    <location>
        <begin position="68"/>
        <end position="88"/>
    </location>
</feature>
<protein>
    <submittedName>
        <fullName evidence="5">PEGA domain protein</fullName>
    </submittedName>
</protein>
<accession>A0A1M5VYQ1</accession>
<organism evidence="5 6">
    <name type="scientific">Vibrio aerogenes CECT 7868</name>
    <dbReference type="NCBI Taxonomy" id="1216006"/>
    <lineage>
        <taxon>Bacteria</taxon>
        <taxon>Pseudomonadati</taxon>
        <taxon>Pseudomonadota</taxon>
        <taxon>Gammaproteobacteria</taxon>
        <taxon>Vibrionales</taxon>
        <taxon>Vibrionaceae</taxon>
        <taxon>Vibrio</taxon>
    </lineage>
</organism>
<feature type="coiled-coil region" evidence="1">
    <location>
        <begin position="134"/>
        <end position="168"/>
    </location>
</feature>
<gene>
    <name evidence="5" type="ORF">VA7868_00558</name>
</gene>
<feature type="signal peptide" evidence="3">
    <location>
        <begin position="1"/>
        <end position="24"/>
    </location>
</feature>
<proteinExistence type="predicted"/>
<dbReference type="Proteomes" id="UP000184608">
    <property type="component" value="Unassembled WGS sequence"/>
</dbReference>
<dbReference type="STRING" id="1216006.VA7868_00558"/>
<evidence type="ECO:0000256" key="2">
    <source>
        <dbReference type="SAM" id="MobiDB-lite"/>
    </source>
</evidence>
<keyword evidence="1" id="KW-0175">Coiled coil</keyword>
<dbReference type="AlphaFoldDB" id="A0A1M5VYQ1"/>
<dbReference type="Pfam" id="PF08308">
    <property type="entry name" value="PEGA"/>
    <property type="match status" value="1"/>
</dbReference>
<evidence type="ECO:0000313" key="6">
    <source>
        <dbReference type="Proteomes" id="UP000184608"/>
    </source>
</evidence>
<keyword evidence="6" id="KW-1185">Reference proteome</keyword>
<feature type="domain" description="PEGA" evidence="4">
    <location>
        <begin position="299"/>
        <end position="363"/>
    </location>
</feature>
<reference evidence="5 6" key="1">
    <citation type="submission" date="2016-11" db="EMBL/GenBank/DDBJ databases">
        <authorList>
            <person name="Jaros S."/>
            <person name="Januszkiewicz K."/>
            <person name="Wedrychowicz H."/>
        </authorList>
    </citation>
    <scope>NUCLEOTIDE SEQUENCE [LARGE SCALE GENOMIC DNA]</scope>
    <source>
        <strain evidence="5 6">CECT 7868</strain>
    </source>
</reference>
<dbReference type="RefSeq" id="WP_073602339.1">
    <property type="nucleotide sequence ID" value="NZ_FQXZ01000006.1"/>
</dbReference>
<dbReference type="InterPro" id="IPR013229">
    <property type="entry name" value="PEGA"/>
</dbReference>